<name>A0A1Y5RTK0_9RHOB</name>
<dbReference type="OrthoDB" id="8443696at2"/>
<evidence type="ECO:0000259" key="8">
    <source>
        <dbReference type="PROSITE" id="PS50928"/>
    </source>
</evidence>
<comment type="subcellular location">
    <subcellularLocation>
        <location evidence="1 7">Cell membrane</location>
        <topology evidence="1 7">Multi-pass membrane protein</topology>
    </subcellularLocation>
</comment>
<keyword evidence="5 7" id="KW-1133">Transmembrane helix</keyword>
<dbReference type="AlphaFoldDB" id="A0A1Y5RTK0"/>
<keyword evidence="6 7" id="KW-0472">Membrane</keyword>
<feature type="transmembrane region" description="Helical" evidence="7">
    <location>
        <begin position="216"/>
        <end position="238"/>
    </location>
</feature>
<protein>
    <submittedName>
        <fullName evidence="9">Putative aliphatic sulfonates transport permease protein SsuC</fullName>
    </submittedName>
</protein>
<evidence type="ECO:0000256" key="5">
    <source>
        <dbReference type="ARBA" id="ARBA00022989"/>
    </source>
</evidence>
<dbReference type="Gene3D" id="1.10.3720.10">
    <property type="entry name" value="MetI-like"/>
    <property type="match status" value="1"/>
</dbReference>
<comment type="similarity">
    <text evidence="7">Belongs to the binding-protein-dependent transport system permease family.</text>
</comment>
<evidence type="ECO:0000256" key="7">
    <source>
        <dbReference type="RuleBase" id="RU363032"/>
    </source>
</evidence>
<dbReference type="InterPro" id="IPR000515">
    <property type="entry name" value="MetI-like"/>
</dbReference>
<organism evidence="9 10">
    <name type="scientific">Aquimixticola soesokkakensis</name>
    <dbReference type="NCBI Taxonomy" id="1519096"/>
    <lineage>
        <taxon>Bacteria</taxon>
        <taxon>Pseudomonadati</taxon>
        <taxon>Pseudomonadota</taxon>
        <taxon>Alphaproteobacteria</taxon>
        <taxon>Rhodobacterales</taxon>
        <taxon>Paracoccaceae</taxon>
        <taxon>Aquimixticola</taxon>
    </lineage>
</organism>
<feature type="transmembrane region" description="Helical" evidence="7">
    <location>
        <begin position="92"/>
        <end position="112"/>
    </location>
</feature>
<evidence type="ECO:0000256" key="3">
    <source>
        <dbReference type="ARBA" id="ARBA00022475"/>
    </source>
</evidence>
<reference evidence="9 10" key="1">
    <citation type="submission" date="2017-03" db="EMBL/GenBank/DDBJ databases">
        <authorList>
            <person name="Afonso C.L."/>
            <person name="Miller P.J."/>
            <person name="Scott M.A."/>
            <person name="Spackman E."/>
            <person name="Goraichik I."/>
            <person name="Dimitrov K.M."/>
            <person name="Suarez D.L."/>
            <person name="Swayne D.E."/>
        </authorList>
    </citation>
    <scope>NUCLEOTIDE SEQUENCE [LARGE SCALE GENOMIC DNA]</scope>
    <source>
        <strain evidence="9 10">CECT 8620</strain>
    </source>
</reference>
<accession>A0A1Y5RTK0</accession>
<dbReference type="SUPFAM" id="SSF161098">
    <property type="entry name" value="MetI-like"/>
    <property type="match status" value="1"/>
</dbReference>
<evidence type="ECO:0000256" key="6">
    <source>
        <dbReference type="ARBA" id="ARBA00023136"/>
    </source>
</evidence>
<evidence type="ECO:0000313" key="9">
    <source>
        <dbReference type="EMBL" id="SLN25257.1"/>
    </source>
</evidence>
<evidence type="ECO:0000256" key="1">
    <source>
        <dbReference type="ARBA" id="ARBA00004651"/>
    </source>
</evidence>
<dbReference type="RefSeq" id="WP_085835482.1">
    <property type="nucleotide sequence ID" value="NZ_FWFS01000002.1"/>
</dbReference>
<feature type="transmembrane region" description="Helical" evidence="7">
    <location>
        <begin position="58"/>
        <end position="80"/>
    </location>
</feature>
<keyword evidence="4 7" id="KW-0812">Transmembrane</keyword>
<evidence type="ECO:0000256" key="4">
    <source>
        <dbReference type="ARBA" id="ARBA00022692"/>
    </source>
</evidence>
<evidence type="ECO:0000256" key="2">
    <source>
        <dbReference type="ARBA" id="ARBA00022448"/>
    </source>
</evidence>
<dbReference type="GO" id="GO:0055085">
    <property type="term" value="P:transmembrane transport"/>
    <property type="evidence" value="ECO:0007669"/>
    <property type="project" value="InterPro"/>
</dbReference>
<keyword evidence="10" id="KW-1185">Reference proteome</keyword>
<dbReference type="Pfam" id="PF00528">
    <property type="entry name" value="BPD_transp_1"/>
    <property type="match status" value="1"/>
</dbReference>
<dbReference type="EMBL" id="FWFS01000002">
    <property type="protein sequence ID" value="SLN25257.1"/>
    <property type="molecule type" value="Genomic_DNA"/>
</dbReference>
<gene>
    <name evidence="9" type="primary">ssuC_2</name>
    <name evidence="9" type="ORF">AQS8620_00727</name>
</gene>
<proteinExistence type="inferred from homology"/>
<keyword evidence="3" id="KW-1003">Cell membrane</keyword>
<dbReference type="PROSITE" id="PS50928">
    <property type="entry name" value="ABC_TM1"/>
    <property type="match status" value="1"/>
</dbReference>
<keyword evidence="2 7" id="KW-0813">Transport</keyword>
<dbReference type="GO" id="GO:0005886">
    <property type="term" value="C:plasma membrane"/>
    <property type="evidence" value="ECO:0007669"/>
    <property type="project" value="UniProtKB-SubCell"/>
</dbReference>
<dbReference type="CDD" id="cd06261">
    <property type="entry name" value="TM_PBP2"/>
    <property type="match status" value="1"/>
</dbReference>
<sequence length="250" mass="27620">MRALIIPVLSLCALLAFWAGLAALKGDADVLPAPNEVLAVLIEEARSDRLWRHLWATLARVSVAFVLAMGLGTALGIALGRVAWLDRITGPWVVVFLNMPALVVIVLCYLWIGLNEVAAITAVTLNKTAMVLVTMREGVRAREADFDDLARVYRLSLWARLRHVTLPQLAPFALSAARTGIAVIWKIVLVVEFLGRSSGVGFAIHLHFQLFQTAHVMAYALSFVAVMLAVERLVFVPWERHALRWRRVAG</sequence>
<dbReference type="PANTHER" id="PTHR30151:SF38">
    <property type="entry name" value="ALIPHATIC SULFONATES TRANSPORT PERMEASE PROTEIN SSUC-RELATED"/>
    <property type="match status" value="1"/>
</dbReference>
<dbReference type="PANTHER" id="PTHR30151">
    <property type="entry name" value="ALKANE SULFONATE ABC TRANSPORTER-RELATED, MEMBRANE SUBUNIT"/>
    <property type="match status" value="1"/>
</dbReference>
<dbReference type="InterPro" id="IPR035906">
    <property type="entry name" value="MetI-like_sf"/>
</dbReference>
<feature type="domain" description="ABC transmembrane type-1" evidence="8">
    <location>
        <begin position="54"/>
        <end position="234"/>
    </location>
</feature>
<dbReference type="Proteomes" id="UP000193862">
    <property type="component" value="Unassembled WGS sequence"/>
</dbReference>
<evidence type="ECO:0000313" key="10">
    <source>
        <dbReference type="Proteomes" id="UP000193862"/>
    </source>
</evidence>